<dbReference type="InterPro" id="IPR001881">
    <property type="entry name" value="EGF-like_Ca-bd_dom"/>
</dbReference>
<keyword evidence="2 8" id="KW-0732">Signal</keyword>
<comment type="caution">
    <text evidence="5">Lacks conserved residue(s) required for the propagation of feature annotation.</text>
</comment>
<keyword evidence="7" id="KW-1133">Transmembrane helix</keyword>
<dbReference type="PROSITE" id="PS01186">
    <property type="entry name" value="EGF_2"/>
    <property type="match status" value="5"/>
</dbReference>
<feature type="region of interest" description="Disordered" evidence="6">
    <location>
        <begin position="234"/>
        <end position="263"/>
    </location>
</feature>
<dbReference type="SMART" id="SM00179">
    <property type="entry name" value="EGF_CA"/>
    <property type="match status" value="5"/>
</dbReference>
<dbReference type="InterPro" id="IPR052235">
    <property type="entry name" value="Nephronectin_domain"/>
</dbReference>
<dbReference type="PROSITE" id="PS50041">
    <property type="entry name" value="C_TYPE_LECTIN_2"/>
    <property type="match status" value="1"/>
</dbReference>
<feature type="domain" description="EGF-like" evidence="9">
    <location>
        <begin position="748"/>
        <end position="788"/>
    </location>
</feature>
<sequence>MWIILSVLLLWGDTAEGQHRKDICKEGCFEEEIALNDCRDDYLINITEVSNLYKKCDSCDQNNCDLNNQCYNLKQISDDYRRCNRKKRCFLQIHYVRKETCAIDKRNEYINFQRICYGCIPPDIKTTEAPVTNAITFTTEGYRTSTSEKTQVTTTGSHLNTTIQIAVGDRIDNVVIIATVIAACIVGIVAVTTIICVVLYVRRRALKRNIGMNVYKECGKDDSYVHLSDNATQLEHESSSQKNSNGINFCVSENTNHDETTGPQEHNIDSVLCVHPKGLVSAYEEVDLDMNTQQNEPVRSNTKDDMTSALAYEDVDIDQQDTSGQSGESLNKPPHSNSSDIIAMDKSKAGYEEVDIDNNNPNISIDQLYSKPFKKQHQDSSEIAALYAKPNKGPRALTKDPNSAIQDTNKRVALNDGKTPLLQHNEADQTNHSQEYYSCPIDVDPTYVDDNGDDYDALALGQYQCEVGSEYNGKCYHFDATLSTWSDAEVSCNGFTGGRLAAVHSQGIFDFVKDTISGTANATWENARIACASQGAHLATITSDGENTNVASWQSSWHWYGLKRGLYFWNGRASFADWLKWKTVPSSNLLMSQSCVLADVSNLGLWKTGSCSNTHGFLCESQLVDIDECAQGSHNCHQDAICANTDGSFDCNCNPGYSGDGVTCTDGDECILNTHNCDINAVCSNLPGSFSCNCNPGYSGDGVTCTDDNECILNTHNCDINAVCSNLPGSFSCNCNPGYSGDGVTCTDDNECILNTHNCDINAVCSNIPGSFSCNCIPGYSGDGVSCTDDDECTLNTHNCDINAVCSNIPASFSCTCNFGYTGDGAQCQIIDFNHKQDQDCLRYQGQRLRNHVLRVAGSRSRIDCARLCNTIPTCVAFNFNKNRNINNCELLSQDMDDSPPSDWVIDSEWNYHAVQMRIWE</sequence>
<dbReference type="InterPro" id="IPR016186">
    <property type="entry name" value="C-type_lectin-like/link_sf"/>
</dbReference>
<dbReference type="PROSITE" id="PS01187">
    <property type="entry name" value="EGF_CA"/>
    <property type="match status" value="3"/>
</dbReference>
<feature type="compositionally biased region" description="Polar residues" evidence="6">
    <location>
        <begin position="240"/>
        <end position="254"/>
    </location>
</feature>
<evidence type="ECO:0000256" key="2">
    <source>
        <dbReference type="ARBA" id="ARBA00022729"/>
    </source>
</evidence>
<feature type="domain" description="EGF-like" evidence="9">
    <location>
        <begin position="625"/>
        <end position="665"/>
    </location>
</feature>
<organism evidence="12 13">
    <name type="scientific">Owenia fusiformis</name>
    <name type="common">Polychaete worm</name>
    <dbReference type="NCBI Taxonomy" id="6347"/>
    <lineage>
        <taxon>Eukaryota</taxon>
        <taxon>Metazoa</taxon>
        <taxon>Spiralia</taxon>
        <taxon>Lophotrochozoa</taxon>
        <taxon>Annelida</taxon>
        <taxon>Polychaeta</taxon>
        <taxon>Sedentaria</taxon>
        <taxon>Canalipalpata</taxon>
        <taxon>Sabellida</taxon>
        <taxon>Oweniida</taxon>
        <taxon>Oweniidae</taxon>
        <taxon>Owenia</taxon>
    </lineage>
</organism>
<feature type="domain" description="Apple" evidence="11">
    <location>
        <begin position="841"/>
        <end position="917"/>
    </location>
</feature>
<dbReference type="PANTHER" id="PTHR24050:SF28">
    <property type="entry name" value="UROMODULIN-LIKE"/>
    <property type="match status" value="1"/>
</dbReference>
<feature type="chain" id="PRO_5035770677" evidence="8">
    <location>
        <begin position="18"/>
        <end position="921"/>
    </location>
</feature>
<evidence type="ECO:0000256" key="6">
    <source>
        <dbReference type="SAM" id="MobiDB-lite"/>
    </source>
</evidence>
<feature type="domain" description="C-type lectin" evidence="10">
    <location>
        <begin position="471"/>
        <end position="620"/>
    </location>
</feature>
<reference evidence="12" key="1">
    <citation type="submission" date="2022-03" db="EMBL/GenBank/DDBJ databases">
        <authorList>
            <person name="Martin C."/>
        </authorList>
    </citation>
    <scope>NUCLEOTIDE SEQUENCE</scope>
</reference>
<protein>
    <submittedName>
        <fullName evidence="12">Uncharacterized protein</fullName>
    </submittedName>
</protein>
<feature type="signal peptide" evidence="8">
    <location>
        <begin position="1"/>
        <end position="17"/>
    </location>
</feature>
<comment type="caution">
    <text evidence="12">The sequence shown here is derived from an EMBL/GenBank/DDBJ whole genome shotgun (WGS) entry which is preliminary data.</text>
</comment>
<dbReference type="SUPFAM" id="SSF57196">
    <property type="entry name" value="EGF/Laminin"/>
    <property type="match status" value="2"/>
</dbReference>
<proteinExistence type="predicted"/>
<dbReference type="FunFam" id="2.10.25.10:FF:000038">
    <property type="entry name" value="Fibrillin 2"/>
    <property type="match status" value="5"/>
</dbReference>
<feature type="region of interest" description="Disordered" evidence="6">
    <location>
        <begin position="320"/>
        <end position="340"/>
    </location>
</feature>
<dbReference type="CDD" id="cd00054">
    <property type="entry name" value="EGF_CA"/>
    <property type="match status" value="5"/>
</dbReference>
<evidence type="ECO:0000259" key="9">
    <source>
        <dbReference type="PROSITE" id="PS50026"/>
    </source>
</evidence>
<evidence type="ECO:0000259" key="10">
    <source>
        <dbReference type="PROSITE" id="PS50041"/>
    </source>
</evidence>
<evidence type="ECO:0000256" key="1">
    <source>
        <dbReference type="ARBA" id="ARBA00022536"/>
    </source>
</evidence>
<dbReference type="InterPro" id="IPR024731">
    <property type="entry name" value="NELL2-like_EGF"/>
</dbReference>
<dbReference type="SUPFAM" id="SSF56436">
    <property type="entry name" value="C-type lectin-like"/>
    <property type="match status" value="2"/>
</dbReference>
<dbReference type="CDD" id="cd00037">
    <property type="entry name" value="CLECT"/>
    <property type="match status" value="1"/>
</dbReference>
<dbReference type="InterPro" id="IPR009030">
    <property type="entry name" value="Growth_fac_rcpt_cys_sf"/>
</dbReference>
<dbReference type="InterPro" id="IPR000152">
    <property type="entry name" value="EGF-type_Asp/Asn_hydroxyl_site"/>
</dbReference>
<dbReference type="InterPro" id="IPR001304">
    <property type="entry name" value="C-type_lectin-like"/>
</dbReference>
<evidence type="ECO:0000256" key="8">
    <source>
        <dbReference type="SAM" id="SignalP"/>
    </source>
</evidence>
<evidence type="ECO:0000256" key="3">
    <source>
        <dbReference type="ARBA" id="ARBA00022737"/>
    </source>
</evidence>
<keyword evidence="4" id="KW-1015">Disulfide bond</keyword>
<dbReference type="Gene3D" id="2.10.25.10">
    <property type="entry name" value="Laminin"/>
    <property type="match status" value="5"/>
</dbReference>
<dbReference type="GO" id="GO:0005509">
    <property type="term" value="F:calcium ion binding"/>
    <property type="evidence" value="ECO:0007669"/>
    <property type="project" value="InterPro"/>
</dbReference>
<feature type="domain" description="EGF-like" evidence="9">
    <location>
        <begin position="707"/>
        <end position="747"/>
    </location>
</feature>
<keyword evidence="13" id="KW-1185">Reference proteome</keyword>
<dbReference type="SUPFAM" id="SSF57184">
    <property type="entry name" value="Growth factor receptor domain"/>
    <property type="match status" value="1"/>
</dbReference>
<evidence type="ECO:0000259" key="11">
    <source>
        <dbReference type="PROSITE" id="PS50948"/>
    </source>
</evidence>
<keyword evidence="7" id="KW-0812">Transmembrane</keyword>
<evidence type="ECO:0000313" key="13">
    <source>
        <dbReference type="Proteomes" id="UP000749559"/>
    </source>
</evidence>
<dbReference type="SUPFAM" id="SSF57414">
    <property type="entry name" value="Hairpin loop containing domain-like"/>
    <property type="match status" value="1"/>
</dbReference>
<dbReference type="InterPro" id="IPR000742">
    <property type="entry name" value="EGF"/>
</dbReference>
<dbReference type="OrthoDB" id="41109at2759"/>
<name>A0A8S4PZD5_OWEFU</name>
<dbReference type="InterPro" id="IPR003609">
    <property type="entry name" value="Pan_app"/>
</dbReference>
<evidence type="ECO:0000256" key="4">
    <source>
        <dbReference type="ARBA" id="ARBA00023157"/>
    </source>
</evidence>
<dbReference type="PANTHER" id="PTHR24050">
    <property type="entry name" value="PA14 DOMAIN-CONTAINING PROTEIN"/>
    <property type="match status" value="1"/>
</dbReference>
<keyword evidence="1 5" id="KW-0245">EGF-like domain</keyword>
<keyword evidence="3" id="KW-0677">Repeat</keyword>
<evidence type="ECO:0000256" key="7">
    <source>
        <dbReference type="SAM" id="Phobius"/>
    </source>
</evidence>
<dbReference type="InterPro" id="IPR018097">
    <property type="entry name" value="EGF_Ca-bd_CS"/>
</dbReference>
<dbReference type="PROSITE" id="PS50948">
    <property type="entry name" value="PAN"/>
    <property type="match status" value="1"/>
</dbReference>
<dbReference type="PROSITE" id="PS50026">
    <property type="entry name" value="EGF_3"/>
    <property type="match status" value="5"/>
</dbReference>
<evidence type="ECO:0000313" key="12">
    <source>
        <dbReference type="EMBL" id="CAH1799682.1"/>
    </source>
</evidence>
<evidence type="ECO:0000256" key="5">
    <source>
        <dbReference type="PROSITE-ProRule" id="PRU00076"/>
    </source>
</evidence>
<feature type="transmembrane region" description="Helical" evidence="7">
    <location>
        <begin position="174"/>
        <end position="201"/>
    </location>
</feature>
<feature type="domain" description="EGF-like" evidence="9">
    <location>
        <begin position="666"/>
        <end position="706"/>
    </location>
</feature>
<keyword evidence="7" id="KW-0472">Membrane</keyword>
<dbReference type="PROSITE" id="PS00010">
    <property type="entry name" value="ASX_HYDROXYL"/>
    <property type="match status" value="5"/>
</dbReference>
<dbReference type="AlphaFoldDB" id="A0A8S4PZD5"/>
<dbReference type="InterPro" id="IPR016187">
    <property type="entry name" value="CTDL_fold"/>
</dbReference>
<dbReference type="Proteomes" id="UP000749559">
    <property type="component" value="Unassembled WGS sequence"/>
</dbReference>
<feature type="domain" description="EGF-like" evidence="9">
    <location>
        <begin position="789"/>
        <end position="829"/>
    </location>
</feature>
<dbReference type="SMART" id="SM00034">
    <property type="entry name" value="CLECT"/>
    <property type="match status" value="1"/>
</dbReference>
<dbReference type="Pfam" id="PF12947">
    <property type="entry name" value="EGF_3"/>
    <property type="match status" value="5"/>
</dbReference>
<dbReference type="EMBL" id="CAIIXF020000011">
    <property type="protein sequence ID" value="CAH1799682.1"/>
    <property type="molecule type" value="Genomic_DNA"/>
</dbReference>
<accession>A0A8S4PZD5</accession>
<dbReference type="Gene3D" id="3.10.100.10">
    <property type="entry name" value="Mannose-Binding Protein A, subunit A"/>
    <property type="match status" value="2"/>
</dbReference>
<gene>
    <name evidence="12" type="ORF">OFUS_LOCUS23661</name>
</gene>
<dbReference type="SMART" id="SM00181">
    <property type="entry name" value="EGF"/>
    <property type="match status" value="5"/>
</dbReference>